<dbReference type="EMBL" id="BLLK01000051">
    <property type="protein sequence ID" value="GFH56019.1"/>
    <property type="molecule type" value="Genomic_DNA"/>
</dbReference>
<dbReference type="AlphaFoldDB" id="A0AAD3D1K0"/>
<protein>
    <submittedName>
        <fullName evidence="1">Leucine-rich repeat domain-containing protein</fullName>
    </submittedName>
</protein>
<dbReference type="InterPro" id="IPR032675">
    <property type="entry name" value="LRR_dom_sf"/>
</dbReference>
<accession>A0AAD3D1K0</accession>
<keyword evidence="2" id="KW-1185">Reference proteome</keyword>
<dbReference type="Gene3D" id="3.80.10.10">
    <property type="entry name" value="Ribonuclease Inhibitor"/>
    <property type="match status" value="1"/>
</dbReference>
<sequence length="204" mass="23855">MYKGKKTYFYNGEILWEGRGRAGRTLIYDDEERKSWEVIIVLPGVEVIPERTFRLCTNVKKVIMHEDVKRIEFDAFVQCFKLISVKLSRNLEYIGVCAFWSCSSLTSIFIPQSCREIDRWAFRYCRQLLILGMPQNIQIRDYAFGNTLLMTKLPFSFAVDEDENFSPEDEAIAIQWVKTINDENAFALHRACSSFNPLLEIIHT</sequence>
<proteinExistence type="predicted"/>
<evidence type="ECO:0000313" key="1">
    <source>
        <dbReference type="EMBL" id="GFH56019.1"/>
    </source>
</evidence>
<organism evidence="1 2">
    <name type="scientific">Chaetoceros tenuissimus</name>
    <dbReference type="NCBI Taxonomy" id="426638"/>
    <lineage>
        <taxon>Eukaryota</taxon>
        <taxon>Sar</taxon>
        <taxon>Stramenopiles</taxon>
        <taxon>Ochrophyta</taxon>
        <taxon>Bacillariophyta</taxon>
        <taxon>Coscinodiscophyceae</taxon>
        <taxon>Chaetocerotophycidae</taxon>
        <taxon>Chaetocerotales</taxon>
        <taxon>Chaetocerotaceae</taxon>
        <taxon>Chaetoceros</taxon>
    </lineage>
</organism>
<dbReference type="InterPro" id="IPR026906">
    <property type="entry name" value="LRR_5"/>
</dbReference>
<dbReference type="Proteomes" id="UP001054902">
    <property type="component" value="Unassembled WGS sequence"/>
</dbReference>
<evidence type="ECO:0000313" key="2">
    <source>
        <dbReference type="Proteomes" id="UP001054902"/>
    </source>
</evidence>
<dbReference type="InterPro" id="IPR053139">
    <property type="entry name" value="Surface_bspA-like"/>
</dbReference>
<comment type="caution">
    <text evidence="1">The sequence shown here is derived from an EMBL/GenBank/DDBJ whole genome shotgun (WGS) entry which is preliminary data.</text>
</comment>
<dbReference type="PANTHER" id="PTHR45661">
    <property type="entry name" value="SURFACE ANTIGEN"/>
    <property type="match status" value="1"/>
</dbReference>
<dbReference type="Pfam" id="PF13306">
    <property type="entry name" value="LRR_5"/>
    <property type="match status" value="1"/>
</dbReference>
<gene>
    <name evidence="1" type="ORF">CTEN210_12495</name>
</gene>
<dbReference type="PANTHER" id="PTHR45661:SF3">
    <property type="entry name" value="IG-LIKE DOMAIN-CONTAINING PROTEIN"/>
    <property type="match status" value="1"/>
</dbReference>
<dbReference type="SUPFAM" id="SSF52058">
    <property type="entry name" value="L domain-like"/>
    <property type="match status" value="1"/>
</dbReference>
<name>A0AAD3D1K0_9STRA</name>
<reference evidence="1 2" key="1">
    <citation type="journal article" date="2021" name="Sci. Rep.">
        <title>The genome of the diatom Chaetoceros tenuissimus carries an ancient integrated fragment of an extant virus.</title>
        <authorList>
            <person name="Hongo Y."/>
            <person name="Kimura K."/>
            <person name="Takaki Y."/>
            <person name="Yoshida Y."/>
            <person name="Baba S."/>
            <person name="Kobayashi G."/>
            <person name="Nagasaki K."/>
            <person name="Hano T."/>
            <person name="Tomaru Y."/>
        </authorList>
    </citation>
    <scope>NUCLEOTIDE SEQUENCE [LARGE SCALE GENOMIC DNA]</scope>
    <source>
        <strain evidence="1 2">NIES-3715</strain>
    </source>
</reference>